<sequence>MAQESTIELPEHIRHNEVIGAGLSAWVHRLDAAVKSYPSNGASERATEIAVYRRLGVDSTWHKGILQFYGILDDVSIVLQFAHHGSIRNYLNPRSQRSYVSLSTKLRWAEQVASAIAFLHSKNIFHCDISCNNVFLDKDLNAVVGDFAGSSIDGKEFFSWYEISHCPPDVTIPSTKTEIFALGSTLYELLCEEKPFEGLLEHQIEDALRRGQYPSMKALPALKIPISKCWRQQYGGVDELLEDIQREGAAGWVYQITDEMALKYARDSKSDDWLREHAIYDILETSTPCPYVIQSFLRTPEANFLPYLSGGNLDGRLRRNQTREGNTVTAVLRREDRRLAERWTAELSAAVAWLESLNLAHGDLRPTNVLVDADDHLKLTDFGSAKPIGSVSYGSAPPWARLRPESGHGGFGTYGPETEQFAIGSMVYYITRGFEPYGDPEQSQGDVVDLLKRKVFPVLAENDVLDQLIGRCWMGLFPSVGALHQDTKKLAGAEEIGTATALSEDYCGLMREKSITLLKSGLLDWGPKEEA</sequence>
<feature type="domain" description="Protein kinase" evidence="14">
    <location>
        <begin position="1"/>
        <end position="280"/>
    </location>
</feature>
<dbReference type="Pfam" id="PF07714">
    <property type="entry name" value="PK_Tyr_Ser-Thr"/>
    <property type="match status" value="1"/>
</dbReference>
<gene>
    <name evidence="15" type="ORF">C2857_000468</name>
</gene>
<dbReference type="InterPro" id="IPR011009">
    <property type="entry name" value="Kinase-like_dom_sf"/>
</dbReference>
<dbReference type="SUPFAM" id="SSF56112">
    <property type="entry name" value="Protein kinase-like (PK-like)"/>
    <property type="match status" value="2"/>
</dbReference>
<comment type="catalytic activity">
    <reaction evidence="12">
        <text>L-threonyl-[protein] + ATP = O-phospho-L-threonyl-[protein] + ADP + H(+)</text>
        <dbReference type="Rhea" id="RHEA:46608"/>
        <dbReference type="Rhea" id="RHEA-COMP:11060"/>
        <dbReference type="Rhea" id="RHEA-COMP:11605"/>
        <dbReference type="ChEBI" id="CHEBI:15378"/>
        <dbReference type="ChEBI" id="CHEBI:30013"/>
        <dbReference type="ChEBI" id="CHEBI:30616"/>
        <dbReference type="ChEBI" id="CHEBI:61977"/>
        <dbReference type="ChEBI" id="CHEBI:456216"/>
        <dbReference type="EC" id="2.7.11.1"/>
    </reaction>
</comment>
<evidence type="ECO:0000256" key="5">
    <source>
        <dbReference type="ARBA" id="ARBA00019973"/>
    </source>
</evidence>
<dbReference type="OrthoDB" id="1668230at2759"/>
<dbReference type="EC" id="2.7.11.1" evidence="3"/>
<dbReference type="GO" id="GO:0005524">
    <property type="term" value="F:ATP binding"/>
    <property type="evidence" value="ECO:0007669"/>
    <property type="project" value="UniProtKB-KW"/>
</dbReference>
<evidence type="ECO:0000256" key="4">
    <source>
        <dbReference type="ARBA" id="ARBA00013948"/>
    </source>
</evidence>
<keyword evidence="9" id="KW-0067">ATP-binding</keyword>
<dbReference type="InterPro" id="IPR051681">
    <property type="entry name" value="Ser/Thr_Kinases-Pseudokinases"/>
</dbReference>
<dbReference type="Gene3D" id="1.10.510.10">
    <property type="entry name" value="Transferase(Phosphotransferase) domain 1"/>
    <property type="match status" value="2"/>
</dbReference>
<evidence type="ECO:0000256" key="8">
    <source>
        <dbReference type="ARBA" id="ARBA00022777"/>
    </source>
</evidence>
<evidence type="ECO:0000313" key="15">
    <source>
        <dbReference type="EMBL" id="QPH15933.1"/>
    </source>
</evidence>
<dbReference type="AlphaFoldDB" id="A0A7U3Q1D2"/>
<dbReference type="PROSITE" id="PS50011">
    <property type="entry name" value="PROTEIN_KINASE_DOM"/>
    <property type="match status" value="1"/>
</dbReference>
<keyword evidence="6" id="KW-0808">Transferase</keyword>
<evidence type="ECO:0000256" key="7">
    <source>
        <dbReference type="ARBA" id="ARBA00022741"/>
    </source>
</evidence>
<protein>
    <recommendedName>
        <fullName evidence="5">EKC/KEOPS complex subunit BUD32</fullName>
        <ecNumber evidence="3">2.7.11.1</ecNumber>
    </recommendedName>
    <alternativeName>
        <fullName evidence="10 11">Atypical Serine/threonine protein kinase BUD32</fullName>
    </alternativeName>
    <alternativeName>
        <fullName evidence="4">EKC/KEOPS complex subunit bud32</fullName>
    </alternativeName>
</protein>
<dbReference type="PANTHER" id="PTHR44329">
    <property type="entry name" value="SERINE/THREONINE-PROTEIN KINASE TNNI3K-RELATED"/>
    <property type="match status" value="1"/>
</dbReference>
<dbReference type="Proteomes" id="UP000594364">
    <property type="component" value="Chromosome 6"/>
</dbReference>
<comment type="subunit">
    <text evidence="2">Component of the EKC/KEOPS complex composed of at least BUD32, CGI121, GON7, KAE1 and PCC1; the whole complex dimerizes.</text>
</comment>
<comment type="function">
    <text evidence="1">Component of the EKC/KEOPS complex that is required for the formation of a threonylcarbamoyl group on adenosine at position 37 (t(6)A37) in tRNAs that read codons beginning with adenine. The complex is probably involved in the transfer of the threonylcarbamoyl moiety of threonylcarbamoyl-AMP (TC-AMP) to the N6 group of A37. BUD32 has ATPase activity in the context of the EKC/KEOPS complex and likely plays a supporting role to the catalytic subunit KAE1. The EKC/KEOPS complex also promotes both telomere uncapping and telomere elongation. The complex is required for efficient recruitment of transcriptional coactivators.</text>
</comment>
<evidence type="ECO:0000256" key="2">
    <source>
        <dbReference type="ARBA" id="ARBA00011534"/>
    </source>
</evidence>
<evidence type="ECO:0000256" key="6">
    <source>
        <dbReference type="ARBA" id="ARBA00022679"/>
    </source>
</evidence>
<keyword evidence="7" id="KW-0547">Nucleotide-binding</keyword>
<evidence type="ECO:0000256" key="10">
    <source>
        <dbReference type="ARBA" id="ARBA00030980"/>
    </source>
</evidence>
<evidence type="ECO:0000256" key="1">
    <source>
        <dbReference type="ARBA" id="ARBA00003747"/>
    </source>
</evidence>
<evidence type="ECO:0000256" key="11">
    <source>
        <dbReference type="ARBA" id="ARBA00033194"/>
    </source>
</evidence>
<evidence type="ECO:0000256" key="13">
    <source>
        <dbReference type="ARBA" id="ARBA00048679"/>
    </source>
</evidence>
<dbReference type="PANTHER" id="PTHR44329:SF288">
    <property type="entry name" value="MITOGEN-ACTIVATED PROTEIN KINASE KINASE KINASE 20"/>
    <property type="match status" value="1"/>
</dbReference>
<dbReference type="EMBL" id="CP031390">
    <property type="protein sequence ID" value="QPH15933.1"/>
    <property type="molecule type" value="Genomic_DNA"/>
</dbReference>
<dbReference type="GO" id="GO:0004674">
    <property type="term" value="F:protein serine/threonine kinase activity"/>
    <property type="evidence" value="ECO:0007669"/>
    <property type="project" value="UniProtKB-EC"/>
</dbReference>
<organism evidence="15 16">
    <name type="scientific">Epichloe festucae (strain Fl1)</name>
    <dbReference type="NCBI Taxonomy" id="877507"/>
    <lineage>
        <taxon>Eukaryota</taxon>
        <taxon>Fungi</taxon>
        <taxon>Dikarya</taxon>
        <taxon>Ascomycota</taxon>
        <taxon>Pezizomycotina</taxon>
        <taxon>Sordariomycetes</taxon>
        <taxon>Hypocreomycetidae</taxon>
        <taxon>Hypocreales</taxon>
        <taxon>Clavicipitaceae</taxon>
        <taxon>Epichloe</taxon>
    </lineage>
</organism>
<evidence type="ECO:0000259" key="14">
    <source>
        <dbReference type="PROSITE" id="PS50011"/>
    </source>
</evidence>
<dbReference type="InterPro" id="IPR001245">
    <property type="entry name" value="Ser-Thr/Tyr_kinase_cat_dom"/>
</dbReference>
<keyword evidence="16" id="KW-1185">Reference proteome</keyword>
<evidence type="ECO:0000256" key="9">
    <source>
        <dbReference type="ARBA" id="ARBA00022840"/>
    </source>
</evidence>
<proteinExistence type="predicted"/>
<evidence type="ECO:0000256" key="3">
    <source>
        <dbReference type="ARBA" id="ARBA00012513"/>
    </source>
</evidence>
<accession>A0A7U3Q1D2</accession>
<comment type="catalytic activity">
    <reaction evidence="13">
        <text>L-seryl-[protein] + ATP = O-phospho-L-seryl-[protein] + ADP + H(+)</text>
        <dbReference type="Rhea" id="RHEA:17989"/>
        <dbReference type="Rhea" id="RHEA-COMP:9863"/>
        <dbReference type="Rhea" id="RHEA-COMP:11604"/>
        <dbReference type="ChEBI" id="CHEBI:15378"/>
        <dbReference type="ChEBI" id="CHEBI:29999"/>
        <dbReference type="ChEBI" id="CHEBI:30616"/>
        <dbReference type="ChEBI" id="CHEBI:83421"/>
        <dbReference type="ChEBI" id="CHEBI:456216"/>
        <dbReference type="EC" id="2.7.11.1"/>
    </reaction>
</comment>
<evidence type="ECO:0000256" key="12">
    <source>
        <dbReference type="ARBA" id="ARBA00047899"/>
    </source>
</evidence>
<keyword evidence="8" id="KW-0418">Kinase</keyword>
<dbReference type="InterPro" id="IPR000719">
    <property type="entry name" value="Prot_kinase_dom"/>
</dbReference>
<dbReference type="Pfam" id="PF00069">
    <property type="entry name" value="Pkinase"/>
    <property type="match status" value="1"/>
</dbReference>
<evidence type="ECO:0000313" key="16">
    <source>
        <dbReference type="Proteomes" id="UP000594364"/>
    </source>
</evidence>
<dbReference type="InterPro" id="IPR008266">
    <property type="entry name" value="Tyr_kinase_AS"/>
</dbReference>
<dbReference type="PROSITE" id="PS00109">
    <property type="entry name" value="PROTEIN_KINASE_TYR"/>
    <property type="match status" value="1"/>
</dbReference>
<name>A0A7U3Q1D2_EPIFF</name>
<reference evidence="15 16" key="1">
    <citation type="journal article" date="2018" name="PLoS Genet.">
        <title>Repeat elements organise 3D genome structure and mediate transcription in the filamentous fungus Epichloe festucae.</title>
        <authorList>
            <person name="Winter D.J."/>
            <person name="Ganley A.R.D."/>
            <person name="Young C.A."/>
            <person name="Liachko I."/>
            <person name="Schardl C.L."/>
            <person name="Dupont P.Y."/>
            <person name="Berry D."/>
            <person name="Ram A."/>
            <person name="Scott B."/>
            <person name="Cox M.P."/>
        </authorList>
    </citation>
    <scope>NUCLEOTIDE SEQUENCE [LARGE SCALE GENOMIC DNA]</scope>
    <source>
        <strain evidence="15 16">Fl1</strain>
    </source>
</reference>